<keyword evidence="1" id="KW-0472">Membrane</keyword>
<dbReference type="EMBL" id="JAQQAF010000007">
    <property type="protein sequence ID" value="KAJ8470379.1"/>
    <property type="molecule type" value="Genomic_DNA"/>
</dbReference>
<comment type="caution">
    <text evidence="3">The sequence shown here is derived from an EMBL/GenBank/DDBJ whole genome shotgun (WGS) entry which is preliminary data.</text>
</comment>
<evidence type="ECO:0000256" key="2">
    <source>
        <dbReference type="SAM" id="SignalP"/>
    </source>
</evidence>
<feature type="transmembrane region" description="Helical" evidence="1">
    <location>
        <begin position="41"/>
        <end position="58"/>
    </location>
</feature>
<keyword evidence="4" id="KW-1185">Reference proteome</keyword>
<reference evidence="3 4" key="1">
    <citation type="submission" date="2022-12" db="EMBL/GenBank/DDBJ databases">
        <title>Chromosome-scale assembly of the Ensete ventricosum genome.</title>
        <authorList>
            <person name="Dussert Y."/>
            <person name="Stocks J."/>
            <person name="Wendawek A."/>
            <person name="Woldeyes F."/>
            <person name="Nichols R.A."/>
            <person name="Borrell J.S."/>
        </authorList>
    </citation>
    <scope>NUCLEOTIDE SEQUENCE [LARGE SCALE GENOMIC DNA]</scope>
    <source>
        <strain evidence="4">cv. Maze</strain>
        <tissue evidence="3">Seeds</tissue>
    </source>
</reference>
<evidence type="ECO:0000256" key="1">
    <source>
        <dbReference type="SAM" id="Phobius"/>
    </source>
</evidence>
<evidence type="ECO:0000313" key="3">
    <source>
        <dbReference type="EMBL" id="KAJ8470379.1"/>
    </source>
</evidence>
<accession>A0AAV8QAX2</accession>
<protein>
    <submittedName>
        <fullName evidence="3">Uncharacterized protein</fullName>
    </submittedName>
</protein>
<gene>
    <name evidence="3" type="ORF">OPV22_024722</name>
</gene>
<evidence type="ECO:0000313" key="4">
    <source>
        <dbReference type="Proteomes" id="UP001222027"/>
    </source>
</evidence>
<keyword evidence="2" id="KW-0732">Signal</keyword>
<proteinExistence type="predicted"/>
<name>A0AAV8QAX2_ENSVE</name>
<keyword evidence="1" id="KW-0812">Transmembrane</keyword>
<sequence length="93" mass="9706">MLAFFLISVGAVAVFLSLKPTGPPEGGEADGFPSVGLQFDTFVLFLVGVAMLFVRVWVADGPPERVARVRAVAVAAARAVGVPRGARRVKPDA</sequence>
<dbReference type="AlphaFoldDB" id="A0AAV8QAX2"/>
<feature type="signal peptide" evidence="2">
    <location>
        <begin position="1"/>
        <end position="17"/>
    </location>
</feature>
<feature type="chain" id="PRO_5043787569" evidence="2">
    <location>
        <begin position="18"/>
        <end position="93"/>
    </location>
</feature>
<organism evidence="3 4">
    <name type="scientific">Ensete ventricosum</name>
    <name type="common">Abyssinian banana</name>
    <name type="synonym">Musa ensete</name>
    <dbReference type="NCBI Taxonomy" id="4639"/>
    <lineage>
        <taxon>Eukaryota</taxon>
        <taxon>Viridiplantae</taxon>
        <taxon>Streptophyta</taxon>
        <taxon>Embryophyta</taxon>
        <taxon>Tracheophyta</taxon>
        <taxon>Spermatophyta</taxon>
        <taxon>Magnoliopsida</taxon>
        <taxon>Liliopsida</taxon>
        <taxon>Zingiberales</taxon>
        <taxon>Musaceae</taxon>
        <taxon>Ensete</taxon>
    </lineage>
</organism>
<keyword evidence="1" id="KW-1133">Transmembrane helix</keyword>
<dbReference type="Proteomes" id="UP001222027">
    <property type="component" value="Unassembled WGS sequence"/>
</dbReference>